<organism evidence="3">
    <name type="scientific">Telmatobacter sp. DSM 110680</name>
    <dbReference type="NCBI Taxonomy" id="3036704"/>
    <lineage>
        <taxon>Bacteria</taxon>
        <taxon>Pseudomonadati</taxon>
        <taxon>Acidobacteriota</taxon>
        <taxon>Terriglobia</taxon>
        <taxon>Terriglobales</taxon>
        <taxon>Acidobacteriaceae</taxon>
        <taxon>Telmatobacter</taxon>
    </lineage>
</organism>
<dbReference type="Gene3D" id="3.40.1180.10">
    <property type="entry name" value="Decaprenyl diphosphate synthase-like"/>
    <property type="match status" value="1"/>
</dbReference>
<sequence>MMQSKSSTGLHVAIIMDGNGRWATVRGLPRVSGHRAGVTAVRRVVEHAPGLGIRALTLYAFSSDNWARPPQEVQSIFWIIRAFLRLECERLRQQGARLEVIGRRDRIPLPLLREIERTESITAEGGSLHLRIAIDYSAQTSIAVALATAASQTSRHQPLSAESVRAIVTHTLTAGSGNVDLLIRTGGEQRLSDFLLWESAYAELVFTPRMWPDFDESDLAAALGDFNHRERRFGAIPSSLDQSAPSLMENAQ</sequence>
<gene>
    <name evidence="3" type="ORF">P8935_08960</name>
</gene>
<feature type="binding site" evidence="2">
    <location>
        <position position="17"/>
    </location>
    <ligand>
        <name>Mg(2+)</name>
        <dbReference type="ChEBI" id="CHEBI:18420"/>
    </ligand>
</feature>
<keyword evidence="2" id="KW-0460">Magnesium</keyword>
<keyword evidence="1 2" id="KW-0808">Transferase</keyword>
<dbReference type="PROSITE" id="PS01066">
    <property type="entry name" value="UPP_SYNTHASE"/>
    <property type="match status" value="1"/>
</dbReference>
<reference evidence="3" key="1">
    <citation type="submission" date="2023-03" db="EMBL/GenBank/DDBJ databases">
        <title>Edaphobacter sp.</title>
        <authorList>
            <person name="Huber K.J."/>
            <person name="Papendorf J."/>
            <person name="Pilke C."/>
            <person name="Bunk B."/>
            <person name="Sproeer C."/>
            <person name="Pester M."/>
        </authorList>
    </citation>
    <scope>NUCLEOTIDE SEQUENCE</scope>
    <source>
        <strain evidence="3">DSM 110680</strain>
    </source>
</reference>
<feature type="binding site" evidence="2">
    <location>
        <position position="68"/>
    </location>
    <ligand>
        <name>substrate</name>
    </ligand>
</feature>
<dbReference type="InterPro" id="IPR036424">
    <property type="entry name" value="UPP_synth-like_sf"/>
</dbReference>
<feature type="active site" evidence="2">
    <location>
        <position position="17"/>
    </location>
</feature>
<dbReference type="HAMAP" id="MF_01139">
    <property type="entry name" value="ISPT"/>
    <property type="match status" value="1"/>
</dbReference>
<feature type="binding site" evidence="2">
    <location>
        <position position="66"/>
    </location>
    <ligand>
        <name>substrate</name>
    </ligand>
</feature>
<feature type="binding site" evidence="2">
    <location>
        <begin position="18"/>
        <end position="21"/>
    </location>
    <ligand>
        <name>substrate</name>
    </ligand>
</feature>
<dbReference type="GO" id="GO:0008834">
    <property type="term" value="F:ditrans,polycis-undecaprenyl-diphosphate synthase [(2E,6E)-farnesyl-diphosphate specific] activity"/>
    <property type="evidence" value="ECO:0007669"/>
    <property type="project" value="TreeGrafter"/>
</dbReference>
<feature type="binding site" evidence="2">
    <location>
        <begin position="62"/>
        <end position="64"/>
    </location>
    <ligand>
        <name>substrate</name>
    </ligand>
</feature>
<dbReference type="PANTHER" id="PTHR10291:SF0">
    <property type="entry name" value="DEHYDRODOLICHYL DIPHOSPHATE SYNTHASE 2"/>
    <property type="match status" value="1"/>
</dbReference>
<dbReference type="NCBIfam" id="TIGR00055">
    <property type="entry name" value="uppS"/>
    <property type="match status" value="1"/>
</dbReference>
<feature type="binding site" evidence="2">
    <location>
        <begin position="190"/>
        <end position="192"/>
    </location>
    <ligand>
        <name>substrate</name>
    </ligand>
</feature>
<dbReference type="CDD" id="cd00475">
    <property type="entry name" value="Cis_IPPS"/>
    <property type="match status" value="1"/>
</dbReference>
<keyword evidence="2" id="KW-0479">Metal-binding</keyword>
<feature type="binding site" evidence="2">
    <location>
        <position position="203"/>
    </location>
    <ligand>
        <name>Mg(2+)</name>
        <dbReference type="ChEBI" id="CHEBI:18420"/>
    </ligand>
</feature>
<feature type="binding site" evidence="2">
    <location>
        <position position="184"/>
    </location>
    <ligand>
        <name>substrate</name>
    </ligand>
</feature>
<feature type="binding site" evidence="2">
    <location>
        <position position="22"/>
    </location>
    <ligand>
        <name>substrate</name>
    </ligand>
</feature>
<dbReference type="PANTHER" id="PTHR10291">
    <property type="entry name" value="DEHYDRODOLICHYL DIPHOSPHATE SYNTHASE FAMILY MEMBER"/>
    <property type="match status" value="1"/>
</dbReference>
<comment type="cofactor">
    <cofactor evidence="2">
        <name>Mg(2+)</name>
        <dbReference type="ChEBI" id="CHEBI:18420"/>
    </cofactor>
    <text evidence="2">Binds 2 magnesium ions per subunit.</text>
</comment>
<dbReference type="Pfam" id="PF01255">
    <property type="entry name" value="Prenyltransf"/>
    <property type="match status" value="1"/>
</dbReference>
<comment type="similarity">
    <text evidence="2">Belongs to the UPP synthase family.</text>
</comment>
<name>A0AAU7DQ43_9BACT</name>
<dbReference type="NCBIfam" id="NF011412">
    <property type="entry name" value="PRK14839.1"/>
    <property type="match status" value="1"/>
</dbReference>
<dbReference type="InterPro" id="IPR001441">
    <property type="entry name" value="UPP_synth-like"/>
</dbReference>
<comment type="subunit">
    <text evidence="2">Homodimer.</text>
</comment>
<evidence type="ECO:0000256" key="1">
    <source>
        <dbReference type="ARBA" id="ARBA00022679"/>
    </source>
</evidence>
<protein>
    <recommendedName>
        <fullName evidence="2">Isoprenyl transferase</fullName>
        <ecNumber evidence="2">2.5.1.-</ecNumber>
    </recommendedName>
</protein>
<dbReference type="EC" id="2.5.1.-" evidence="2"/>
<dbReference type="InterPro" id="IPR018520">
    <property type="entry name" value="UPP_synth-like_CS"/>
</dbReference>
<proteinExistence type="inferred from homology"/>
<dbReference type="GO" id="GO:0000287">
    <property type="term" value="F:magnesium ion binding"/>
    <property type="evidence" value="ECO:0007669"/>
    <property type="project" value="UniProtKB-UniRule"/>
</dbReference>
<dbReference type="RefSeq" id="WP_348264651.1">
    <property type="nucleotide sequence ID" value="NZ_CP121196.1"/>
</dbReference>
<evidence type="ECO:0000313" key="3">
    <source>
        <dbReference type="EMBL" id="XBH19434.1"/>
    </source>
</evidence>
<dbReference type="EMBL" id="CP121196">
    <property type="protein sequence ID" value="XBH19434.1"/>
    <property type="molecule type" value="Genomic_DNA"/>
</dbReference>
<feature type="active site" description="Proton acceptor" evidence="2">
    <location>
        <position position="65"/>
    </location>
</feature>
<accession>A0AAU7DQ43</accession>
<evidence type="ECO:0000256" key="2">
    <source>
        <dbReference type="HAMAP-Rule" id="MF_01139"/>
    </source>
</evidence>
<dbReference type="SUPFAM" id="SSF64005">
    <property type="entry name" value="Undecaprenyl diphosphate synthase"/>
    <property type="match status" value="1"/>
</dbReference>
<feature type="binding site" evidence="2">
    <location>
        <position position="34"/>
    </location>
    <ligand>
        <name>substrate</name>
    </ligand>
</feature>
<dbReference type="AlphaFoldDB" id="A0AAU7DQ43"/>
<dbReference type="GO" id="GO:0016094">
    <property type="term" value="P:polyprenol biosynthetic process"/>
    <property type="evidence" value="ECO:0007669"/>
    <property type="project" value="TreeGrafter"/>
</dbReference>
<feature type="binding site" evidence="2">
    <location>
        <position position="30"/>
    </location>
    <ligand>
        <name>substrate</name>
    </ligand>
</feature>
<comment type="function">
    <text evidence="2">Catalyzes the condensation of isopentenyl diphosphate (IPP) with allylic pyrophosphates generating different type of terpenoids.</text>
</comment>
<dbReference type="GO" id="GO:0005829">
    <property type="term" value="C:cytosol"/>
    <property type="evidence" value="ECO:0007669"/>
    <property type="project" value="TreeGrafter"/>
</dbReference>